<reference evidence="3 4" key="1">
    <citation type="submission" date="2020-02" db="EMBL/GenBank/DDBJ databases">
        <authorList>
            <person name="Kociolek L.K."/>
            <person name="Ozer E.A."/>
        </authorList>
    </citation>
    <scope>NUCLEOTIDE SEQUENCE [LARGE SCALE GENOMIC DNA]</scope>
    <source>
        <strain evidence="3 4">ATCC 14501</strain>
    </source>
</reference>
<proteinExistence type="predicted"/>
<evidence type="ECO:0000256" key="1">
    <source>
        <dbReference type="ARBA" id="ARBA00023172"/>
    </source>
</evidence>
<dbReference type="GO" id="GO:0015074">
    <property type="term" value="P:DNA integration"/>
    <property type="evidence" value="ECO:0007669"/>
    <property type="project" value="InterPro"/>
</dbReference>
<protein>
    <submittedName>
        <fullName evidence="3">Tyrosine-type recombinase/integrase</fullName>
    </submittedName>
</protein>
<dbReference type="InterPro" id="IPR002104">
    <property type="entry name" value="Integrase_catalytic"/>
</dbReference>
<dbReference type="Proteomes" id="UP000503330">
    <property type="component" value="Chromosome"/>
</dbReference>
<dbReference type="AlphaFoldDB" id="A0AAP9SGP6"/>
<dbReference type="GO" id="GO:0006310">
    <property type="term" value="P:DNA recombination"/>
    <property type="evidence" value="ECO:0007669"/>
    <property type="project" value="UniProtKB-KW"/>
</dbReference>
<accession>A0AAP9SGP6</accession>
<gene>
    <name evidence="3" type="ORF">G4D54_21625</name>
</gene>
<sequence>MVKKYNKHHKDKPLPYITPHMLRHTFCTWLASENMNPKDLQYFMGNSNMSITMNWYAHESIDTVKSEVQRLIA</sequence>
<dbReference type="EMBL" id="CP048838">
    <property type="protein sequence ID" value="QJA05264.1"/>
    <property type="molecule type" value="Genomic_DNA"/>
</dbReference>
<dbReference type="Gene3D" id="1.10.443.10">
    <property type="entry name" value="Intergrase catalytic core"/>
    <property type="match status" value="1"/>
</dbReference>
<dbReference type="Pfam" id="PF00589">
    <property type="entry name" value="Phage_integrase"/>
    <property type="match status" value="1"/>
</dbReference>
<dbReference type="PROSITE" id="PS51898">
    <property type="entry name" value="TYR_RECOMBINASE"/>
    <property type="match status" value="1"/>
</dbReference>
<keyword evidence="1" id="KW-0233">DNA recombination</keyword>
<organism evidence="3 4">
    <name type="scientific">Clostridium innocuum</name>
    <dbReference type="NCBI Taxonomy" id="1522"/>
    <lineage>
        <taxon>Bacteria</taxon>
        <taxon>Bacillati</taxon>
        <taxon>Bacillota</taxon>
        <taxon>Clostridia</taxon>
        <taxon>Eubacteriales</taxon>
        <taxon>Clostridiaceae</taxon>
        <taxon>Clostridium</taxon>
    </lineage>
</organism>
<evidence type="ECO:0000313" key="3">
    <source>
        <dbReference type="EMBL" id="QJA05264.1"/>
    </source>
</evidence>
<name>A0AAP9SGP6_CLOIN</name>
<evidence type="ECO:0000259" key="2">
    <source>
        <dbReference type="PROSITE" id="PS51898"/>
    </source>
</evidence>
<dbReference type="GO" id="GO:0003677">
    <property type="term" value="F:DNA binding"/>
    <property type="evidence" value="ECO:0007669"/>
    <property type="project" value="InterPro"/>
</dbReference>
<feature type="domain" description="Tyr recombinase" evidence="2">
    <location>
        <begin position="1"/>
        <end position="69"/>
    </location>
</feature>
<dbReference type="InterPro" id="IPR013762">
    <property type="entry name" value="Integrase-like_cat_sf"/>
</dbReference>
<dbReference type="InterPro" id="IPR011010">
    <property type="entry name" value="DNA_brk_join_enz"/>
</dbReference>
<dbReference type="SUPFAM" id="SSF56349">
    <property type="entry name" value="DNA breaking-rejoining enzymes"/>
    <property type="match status" value="1"/>
</dbReference>
<evidence type="ECO:0000313" key="4">
    <source>
        <dbReference type="Proteomes" id="UP000503330"/>
    </source>
</evidence>